<feature type="non-terminal residue" evidence="2">
    <location>
        <position position="156"/>
    </location>
</feature>
<keyword evidence="3" id="KW-1185">Reference proteome</keyword>
<dbReference type="EMBL" id="MU157857">
    <property type="protein sequence ID" value="KAF9527851.1"/>
    <property type="molecule type" value="Genomic_DNA"/>
</dbReference>
<evidence type="ECO:0000313" key="3">
    <source>
        <dbReference type="Proteomes" id="UP000807306"/>
    </source>
</evidence>
<dbReference type="AlphaFoldDB" id="A0A9P6JP67"/>
<evidence type="ECO:0000256" key="1">
    <source>
        <dbReference type="SAM" id="MobiDB-lite"/>
    </source>
</evidence>
<sequence>MPYCQSYRRAASFGQVSSQAQPERPPIISQRSPHSFSHDYNQHIEEFSEPYYTSRGEPQSLLHAQHFGPAMNGKAMGPRRMDSAQIVAYEPPTIRATRSEGIRRTSTLQICKACLAAPALPKRNESRTVHFKDEKQQSPGTRFLTKLLSIRTRNSL</sequence>
<proteinExistence type="predicted"/>
<reference evidence="2" key="1">
    <citation type="submission" date="2020-11" db="EMBL/GenBank/DDBJ databases">
        <authorList>
            <consortium name="DOE Joint Genome Institute"/>
            <person name="Ahrendt S."/>
            <person name="Riley R."/>
            <person name="Andreopoulos W."/>
            <person name="Labutti K."/>
            <person name="Pangilinan J."/>
            <person name="Ruiz-Duenas F.J."/>
            <person name="Barrasa J.M."/>
            <person name="Sanchez-Garcia M."/>
            <person name="Camarero S."/>
            <person name="Miyauchi S."/>
            <person name="Serrano A."/>
            <person name="Linde D."/>
            <person name="Babiker R."/>
            <person name="Drula E."/>
            <person name="Ayuso-Fernandez I."/>
            <person name="Pacheco R."/>
            <person name="Padilla G."/>
            <person name="Ferreira P."/>
            <person name="Barriuso J."/>
            <person name="Kellner H."/>
            <person name="Castanera R."/>
            <person name="Alfaro M."/>
            <person name="Ramirez L."/>
            <person name="Pisabarro A.G."/>
            <person name="Kuo A."/>
            <person name="Tritt A."/>
            <person name="Lipzen A."/>
            <person name="He G."/>
            <person name="Yan M."/>
            <person name="Ng V."/>
            <person name="Cullen D."/>
            <person name="Martin F."/>
            <person name="Rosso M.-N."/>
            <person name="Henrissat B."/>
            <person name="Hibbett D."/>
            <person name="Martinez A.T."/>
            <person name="Grigoriev I.V."/>
        </authorList>
    </citation>
    <scope>NUCLEOTIDE SEQUENCE</scope>
    <source>
        <strain evidence="2">CBS 506.95</strain>
    </source>
</reference>
<feature type="region of interest" description="Disordered" evidence="1">
    <location>
        <begin position="14"/>
        <end position="36"/>
    </location>
</feature>
<comment type="caution">
    <text evidence="2">The sequence shown here is derived from an EMBL/GenBank/DDBJ whole genome shotgun (WGS) entry which is preliminary data.</text>
</comment>
<name>A0A9P6JP67_9AGAR</name>
<evidence type="ECO:0000313" key="2">
    <source>
        <dbReference type="EMBL" id="KAF9527851.1"/>
    </source>
</evidence>
<protein>
    <submittedName>
        <fullName evidence="2">Uncharacterized protein</fullName>
    </submittedName>
</protein>
<dbReference type="Proteomes" id="UP000807306">
    <property type="component" value="Unassembled WGS sequence"/>
</dbReference>
<organism evidence="2 3">
    <name type="scientific">Crepidotus variabilis</name>
    <dbReference type="NCBI Taxonomy" id="179855"/>
    <lineage>
        <taxon>Eukaryota</taxon>
        <taxon>Fungi</taxon>
        <taxon>Dikarya</taxon>
        <taxon>Basidiomycota</taxon>
        <taxon>Agaricomycotina</taxon>
        <taxon>Agaricomycetes</taxon>
        <taxon>Agaricomycetidae</taxon>
        <taxon>Agaricales</taxon>
        <taxon>Agaricineae</taxon>
        <taxon>Crepidotaceae</taxon>
        <taxon>Crepidotus</taxon>
    </lineage>
</organism>
<gene>
    <name evidence="2" type="ORF">CPB83DRAFT_855301</name>
</gene>
<accession>A0A9P6JP67</accession>